<organism evidence="1">
    <name type="scientific">Anguilla anguilla</name>
    <name type="common">European freshwater eel</name>
    <name type="synonym">Muraena anguilla</name>
    <dbReference type="NCBI Taxonomy" id="7936"/>
    <lineage>
        <taxon>Eukaryota</taxon>
        <taxon>Metazoa</taxon>
        <taxon>Chordata</taxon>
        <taxon>Craniata</taxon>
        <taxon>Vertebrata</taxon>
        <taxon>Euteleostomi</taxon>
        <taxon>Actinopterygii</taxon>
        <taxon>Neopterygii</taxon>
        <taxon>Teleostei</taxon>
        <taxon>Anguilliformes</taxon>
        <taxon>Anguillidae</taxon>
        <taxon>Anguilla</taxon>
    </lineage>
</organism>
<accession>A0A0E9QI31</accession>
<sequence>MLKHALPSSDVVTLPVRETSKYLFPQVKHVLSLKSQIQHLLSLKCTDKNLDSKSNPCHCLQKLFQ</sequence>
<protein>
    <submittedName>
        <fullName evidence="1">Uncharacterized protein</fullName>
    </submittedName>
</protein>
<proteinExistence type="predicted"/>
<dbReference type="EMBL" id="GBXM01092854">
    <property type="protein sequence ID" value="JAH15723.1"/>
    <property type="molecule type" value="Transcribed_RNA"/>
</dbReference>
<name>A0A0E9QI31_ANGAN</name>
<evidence type="ECO:0000313" key="1">
    <source>
        <dbReference type="EMBL" id="JAH15723.1"/>
    </source>
</evidence>
<dbReference type="AlphaFoldDB" id="A0A0E9QI31"/>
<reference evidence="1" key="2">
    <citation type="journal article" date="2015" name="Fish Shellfish Immunol.">
        <title>Early steps in the European eel (Anguilla anguilla)-Vibrio vulnificus interaction in the gills: Role of the RtxA13 toxin.</title>
        <authorList>
            <person name="Callol A."/>
            <person name="Pajuelo D."/>
            <person name="Ebbesson L."/>
            <person name="Teles M."/>
            <person name="MacKenzie S."/>
            <person name="Amaro C."/>
        </authorList>
    </citation>
    <scope>NUCLEOTIDE SEQUENCE</scope>
</reference>
<reference evidence="1" key="1">
    <citation type="submission" date="2014-11" db="EMBL/GenBank/DDBJ databases">
        <authorList>
            <person name="Amaro Gonzalez C."/>
        </authorList>
    </citation>
    <scope>NUCLEOTIDE SEQUENCE</scope>
</reference>